<sequence>MISTIYQYILRACGEMAERLKAHAWKVCIRQRIEGSNPSLSAKPILPV</sequence>
<name>A0A0A8UUB8_LEGHA</name>
<evidence type="ECO:0000313" key="1">
    <source>
        <dbReference type="EMBL" id="CEK11096.1"/>
    </source>
</evidence>
<organism evidence="1 2">
    <name type="scientific">Legionella hackeliae</name>
    <dbReference type="NCBI Taxonomy" id="449"/>
    <lineage>
        <taxon>Bacteria</taxon>
        <taxon>Pseudomonadati</taxon>
        <taxon>Pseudomonadota</taxon>
        <taxon>Gammaproteobacteria</taxon>
        <taxon>Legionellales</taxon>
        <taxon>Legionellaceae</taxon>
        <taxon>Legionella</taxon>
    </lineage>
</organism>
<reference evidence="2" key="1">
    <citation type="submission" date="2014-09" db="EMBL/GenBank/DDBJ databases">
        <authorList>
            <person name="Gomez-Valero L."/>
        </authorList>
    </citation>
    <scope>NUCLEOTIDE SEQUENCE [LARGE SCALE GENOMIC DNA]</scope>
    <source>
        <strain evidence="2">ATCC35250</strain>
    </source>
</reference>
<evidence type="ECO:0000313" key="2">
    <source>
        <dbReference type="Proteomes" id="UP000032803"/>
    </source>
</evidence>
<dbReference type="AlphaFoldDB" id="A0A0A8UUB8"/>
<dbReference type="KEGG" id="lha:LHA_2071"/>
<dbReference type="HOGENOM" id="CLU_3154363_0_0_6"/>
<dbReference type="STRING" id="449.LHA_2071"/>
<proteinExistence type="predicted"/>
<gene>
    <name evidence="1" type="ORF">LHA_2071</name>
</gene>
<protein>
    <submittedName>
        <fullName evidence="1">Uncharacterized protein</fullName>
    </submittedName>
</protein>
<dbReference type="Proteomes" id="UP000032803">
    <property type="component" value="Chromosome I"/>
</dbReference>
<keyword evidence="2" id="KW-1185">Reference proteome</keyword>
<accession>A0A0A8UUB8</accession>
<dbReference type="EMBL" id="LN681225">
    <property type="protein sequence ID" value="CEK11096.1"/>
    <property type="molecule type" value="Genomic_DNA"/>
</dbReference>